<evidence type="ECO:0000256" key="1">
    <source>
        <dbReference type="ARBA" id="ARBA00022670"/>
    </source>
</evidence>
<evidence type="ECO:0000256" key="4">
    <source>
        <dbReference type="ARBA" id="ARBA00022833"/>
    </source>
</evidence>
<feature type="region of interest" description="Disordered" evidence="5">
    <location>
        <begin position="107"/>
        <end position="137"/>
    </location>
</feature>
<accession>A0ABZ1ZTA7</accession>
<reference evidence="8" key="1">
    <citation type="submission" date="2022-10" db="EMBL/GenBank/DDBJ databases">
        <title>The complete genomes of actinobacterial strains from the NBC collection.</title>
        <authorList>
            <person name="Joergensen T.S."/>
            <person name="Alvarez Arevalo M."/>
            <person name="Sterndorff E.B."/>
            <person name="Faurdal D."/>
            <person name="Vuksanovic O."/>
            <person name="Mourched A.-S."/>
            <person name="Charusanti P."/>
            <person name="Shaw S."/>
            <person name="Blin K."/>
            <person name="Weber T."/>
        </authorList>
    </citation>
    <scope>NUCLEOTIDE SEQUENCE</scope>
    <source>
        <strain evidence="8">NBC_01436</strain>
    </source>
</reference>
<dbReference type="Proteomes" id="UP001431926">
    <property type="component" value="Chromosome"/>
</dbReference>
<dbReference type="GO" id="GO:0008237">
    <property type="term" value="F:metallopeptidase activity"/>
    <property type="evidence" value="ECO:0007669"/>
    <property type="project" value="UniProtKB-KW"/>
</dbReference>
<evidence type="ECO:0000259" key="7">
    <source>
        <dbReference type="Pfam" id="PF00413"/>
    </source>
</evidence>
<dbReference type="EC" id="3.4.24.-" evidence="8"/>
<dbReference type="Gene3D" id="3.40.390.10">
    <property type="entry name" value="Collagenase (Catalytic Domain)"/>
    <property type="match status" value="1"/>
</dbReference>
<proteinExistence type="predicted"/>
<dbReference type="Pfam" id="PF00413">
    <property type="entry name" value="Peptidase_M10"/>
    <property type="match status" value="1"/>
</dbReference>
<evidence type="ECO:0000256" key="3">
    <source>
        <dbReference type="ARBA" id="ARBA00022801"/>
    </source>
</evidence>
<dbReference type="InterPro" id="IPR001818">
    <property type="entry name" value="Pept_M10_metallopeptidase"/>
</dbReference>
<feature type="domain" description="Peptidase M10 metallopeptidase" evidence="7">
    <location>
        <begin position="283"/>
        <end position="361"/>
    </location>
</feature>
<keyword evidence="3 8" id="KW-0378">Hydrolase</keyword>
<keyword evidence="9" id="KW-1185">Reference proteome</keyword>
<keyword evidence="4" id="KW-0862">Zinc</keyword>
<evidence type="ECO:0000256" key="6">
    <source>
        <dbReference type="SAM" id="SignalP"/>
    </source>
</evidence>
<dbReference type="EMBL" id="CP109491">
    <property type="protein sequence ID" value="WUX41875.1"/>
    <property type="molecule type" value="Genomic_DNA"/>
</dbReference>
<dbReference type="InterPro" id="IPR024079">
    <property type="entry name" value="MetalloPept_cat_dom_sf"/>
</dbReference>
<protein>
    <submittedName>
        <fullName evidence="8">Matrixin family metalloprotease</fullName>
        <ecNumber evidence="8">3.4.24.-</ecNumber>
    </submittedName>
</protein>
<name>A0ABZ1ZTA7_STRAQ</name>
<feature type="signal peptide" evidence="6">
    <location>
        <begin position="1"/>
        <end position="19"/>
    </location>
</feature>
<evidence type="ECO:0000313" key="9">
    <source>
        <dbReference type="Proteomes" id="UP001431926"/>
    </source>
</evidence>
<keyword evidence="8" id="KW-0482">Metalloprotease</keyword>
<dbReference type="RefSeq" id="WP_329359934.1">
    <property type="nucleotide sequence ID" value="NZ_CP109490.1"/>
</dbReference>
<keyword evidence="6" id="KW-0732">Signal</keyword>
<keyword evidence="1" id="KW-0645">Protease</keyword>
<gene>
    <name evidence="8" type="ORF">OG367_39145</name>
</gene>
<keyword evidence="2" id="KW-0479">Metal-binding</keyword>
<feature type="chain" id="PRO_5046921238" evidence="6">
    <location>
        <begin position="20"/>
        <end position="361"/>
    </location>
</feature>
<evidence type="ECO:0000313" key="8">
    <source>
        <dbReference type="EMBL" id="WUX41875.1"/>
    </source>
</evidence>
<evidence type="ECO:0000256" key="2">
    <source>
        <dbReference type="ARBA" id="ARBA00022723"/>
    </source>
</evidence>
<organism evidence="8 9">
    <name type="scientific">Streptomyces anulatus</name>
    <name type="common">Streptomyces chrysomallus</name>
    <dbReference type="NCBI Taxonomy" id="1892"/>
    <lineage>
        <taxon>Bacteria</taxon>
        <taxon>Bacillati</taxon>
        <taxon>Actinomycetota</taxon>
        <taxon>Actinomycetes</taxon>
        <taxon>Kitasatosporales</taxon>
        <taxon>Streptomycetaceae</taxon>
        <taxon>Streptomyces</taxon>
    </lineage>
</organism>
<evidence type="ECO:0000256" key="5">
    <source>
        <dbReference type="SAM" id="MobiDB-lite"/>
    </source>
</evidence>
<sequence>MVAFAVLAAVPGLTGTAQATTQGADGTAVCNLPEQGPLTTENLPAGSSVLTCGAIGRVVTVDGTGVTVPEPGTTVSVDVLATDGEAHGFSLEVAADGKVSYALNDAGADSSTAGTDVPDHLTNPTHTAADLSEEADSVDADAPDVIVEGEAELAEADTAAAAGACSDGAYKTADRKEYGTYQWYIGDGGMPAGLSRTDAKWAFWDAIDNITDSYNNCGYTDQVGAKHNYLGTTSRESDVNSSDQCTSRDGVSTWDAGNLKSGTIAMACSWTFPMPGLKNDLLEADVRYNTADHNFTNKPTSSCSNKYDVRSVGTHEAGHVFGLGHVGSGHENLTMYKNSRTCMTKARTLGKGDILALRSIY</sequence>
<dbReference type="SUPFAM" id="SSF55486">
    <property type="entry name" value="Metalloproteases ('zincins'), catalytic domain"/>
    <property type="match status" value="1"/>
</dbReference>